<name>A0ABD0N6P4_CIRMR</name>
<evidence type="ECO:0000256" key="1">
    <source>
        <dbReference type="ARBA" id="ARBA00023125"/>
    </source>
</evidence>
<feature type="non-terminal residue" evidence="2">
    <location>
        <position position="1"/>
    </location>
</feature>
<dbReference type="AlphaFoldDB" id="A0ABD0N6P4"/>
<dbReference type="SUPFAM" id="SSF47823">
    <property type="entry name" value="lambda integrase-like, N-terminal domain"/>
    <property type="match status" value="1"/>
</dbReference>
<protein>
    <submittedName>
        <fullName evidence="2">Uncharacterized protein</fullName>
    </submittedName>
</protein>
<evidence type="ECO:0000313" key="2">
    <source>
        <dbReference type="EMBL" id="KAL0155988.1"/>
    </source>
</evidence>
<dbReference type="PANTHER" id="PTHR35617:SF3">
    <property type="entry name" value="CORE-BINDING (CB) DOMAIN-CONTAINING PROTEIN"/>
    <property type="match status" value="1"/>
</dbReference>
<dbReference type="InterPro" id="IPR010998">
    <property type="entry name" value="Integrase_recombinase_N"/>
</dbReference>
<dbReference type="Proteomes" id="UP001529510">
    <property type="component" value="Unassembled WGS sequence"/>
</dbReference>
<dbReference type="Gene3D" id="1.10.150.130">
    <property type="match status" value="1"/>
</dbReference>
<dbReference type="EMBL" id="JAMKFB020000025">
    <property type="protein sequence ID" value="KAL0155988.1"/>
    <property type="molecule type" value="Genomic_DNA"/>
</dbReference>
<sequence>GSDLFVYVFPPVSLIAQALCKGLEDKGQVLLVALFWPNRTWFSELVLLSSIPPWRIPPFSGKGHNLAPTPRSLEPPSLVPGRDQEDFRDLPPMVVNTLIQARAPSTRQLYDLKWHIFVNWCSSRGEDPQRCGIESVLSFLQGGLDRHQSASTLKVHVAAISANHYLVEGRSVGKHDLVIRFLRGARRLNPPRLHLIPSWDLAVVLQALQQDPLSPFSQSTVTALTSVKRVVDLQALSLNDLCLEFGPADSHVVLRPRPGYVPKVPTTPFRDQVLTLQAIPSQEGDPNLSLLCPVRAVHIYLERTQPFRRSHQLFVFFGGQQKHHNTRVSDWLQVLVQSARWVMRDVVRGVVQQSVWCELFVKCTGDLWWRADRTGFMTPW</sequence>
<dbReference type="PANTHER" id="PTHR35617">
    <property type="entry name" value="PHAGE_INTEGRASE DOMAIN-CONTAINING PROTEIN"/>
    <property type="match status" value="1"/>
</dbReference>
<evidence type="ECO:0000313" key="3">
    <source>
        <dbReference type="Proteomes" id="UP001529510"/>
    </source>
</evidence>
<accession>A0ABD0N6P4</accession>
<comment type="caution">
    <text evidence="2">The sequence shown here is derived from an EMBL/GenBank/DDBJ whole genome shotgun (WGS) entry which is preliminary data.</text>
</comment>
<reference evidence="2 3" key="1">
    <citation type="submission" date="2024-05" db="EMBL/GenBank/DDBJ databases">
        <title>Genome sequencing and assembly of Indian major carp, Cirrhinus mrigala (Hamilton, 1822).</title>
        <authorList>
            <person name="Mohindra V."/>
            <person name="Chowdhury L.M."/>
            <person name="Lal K."/>
            <person name="Jena J.K."/>
        </authorList>
    </citation>
    <scope>NUCLEOTIDE SEQUENCE [LARGE SCALE GENOMIC DNA]</scope>
    <source>
        <strain evidence="2">CM1030</strain>
        <tissue evidence="2">Blood</tissue>
    </source>
</reference>
<gene>
    <name evidence="2" type="ORF">M9458_050251</name>
</gene>
<proteinExistence type="predicted"/>
<dbReference type="GO" id="GO:0003677">
    <property type="term" value="F:DNA binding"/>
    <property type="evidence" value="ECO:0007669"/>
    <property type="project" value="UniProtKB-KW"/>
</dbReference>
<keyword evidence="1" id="KW-0238">DNA-binding</keyword>
<organism evidence="2 3">
    <name type="scientific">Cirrhinus mrigala</name>
    <name type="common">Mrigala</name>
    <dbReference type="NCBI Taxonomy" id="683832"/>
    <lineage>
        <taxon>Eukaryota</taxon>
        <taxon>Metazoa</taxon>
        <taxon>Chordata</taxon>
        <taxon>Craniata</taxon>
        <taxon>Vertebrata</taxon>
        <taxon>Euteleostomi</taxon>
        <taxon>Actinopterygii</taxon>
        <taxon>Neopterygii</taxon>
        <taxon>Teleostei</taxon>
        <taxon>Ostariophysi</taxon>
        <taxon>Cypriniformes</taxon>
        <taxon>Cyprinidae</taxon>
        <taxon>Labeoninae</taxon>
        <taxon>Labeonini</taxon>
        <taxon>Cirrhinus</taxon>
    </lineage>
</organism>
<keyword evidence="3" id="KW-1185">Reference proteome</keyword>